<sequence length="343" mass="37526">MAVCSADLPKIKGMSLATLVDALDWLPQNYGHLDASTEHRVPDRYYSPGFIAAFAAYLTHKNVPRESVVFDNENHEGYFSAVGLAKAVWGVDDYQYERKNAGVNYAPLTSLASQDEVDQATAQINSCLRAYASSGAADYSRSPAFKELTHVVGEMHDNVWSHGLSTGFSVAQRQAIRRDSGHAIEFSLADCGMGFLEELKRSRIAGTKGIISDRHAVEWCIQEGNSSKLAKLQDEWAQSVPDDFLGASPYGSTEVVTSGNGNHHQGLGLAKLVELAKSYEGVLNIASGDCLMMMRRGYEPAFRKLKRPWQGVAVSLSLKESSLMAAKVVESEDVRDIMNLLRG</sequence>
<dbReference type="AlphaFoldDB" id="A0A5E7EDZ6"/>
<evidence type="ECO:0000313" key="2">
    <source>
        <dbReference type="Proteomes" id="UP000381093"/>
    </source>
</evidence>
<organism evidence="1 2">
    <name type="scientific">Pseudomonas fluorescens</name>
    <dbReference type="NCBI Taxonomy" id="294"/>
    <lineage>
        <taxon>Bacteria</taxon>
        <taxon>Pseudomonadati</taxon>
        <taxon>Pseudomonadota</taxon>
        <taxon>Gammaproteobacteria</taxon>
        <taxon>Pseudomonadales</taxon>
        <taxon>Pseudomonadaceae</taxon>
        <taxon>Pseudomonas</taxon>
    </lineage>
</organism>
<gene>
    <name evidence="1" type="ORF">PS710_04518</name>
</gene>
<dbReference type="RefSeq" id="WP_150766462.1">
    <property type="nucleotide sequence ID" value="NZ_CABVHW010000018.1"/>
</dbReference>
<accession>A0A5E7EDZ6</accession>
<dbReference type="Proteomes" id="UP000381093">
    <property type="component" value="Unassembled WGS sequence"/>
</dbReference>
<dbReference type="EMBL" id="CABVHW010000018">
    <property type="protein sequence ID" value="VVO24547.1"/>
    <property type="molecule type" value="Genomic_DNA"/>
</dbReference>
<protein>
    <submittedName>
        <fullName evidence="1">Uncharacterized protein</fullName>
    </submittedName>
</protein>
<reference evidence="1 2" key="1">
    <citation type="submission" date="2019-09" db="EMBL/GenBank/DDBJ databases">
        <authorList>
            <person name="Chandra G."/>
            <person name="Truman W A."/>
        </authorList>
    </citation>
    <scope>NUCLEOTIDE SEQUENCE [LARGE SCALE GENOMIC DNA]</scope>
    <source>
        <strain evidence="1">PS710</strain>
    </source>
</reference>
<proteinExistence type="predicted"/>
<evidence type="ECO:0000313" key="1">
    <source>
        <dbReference type="EMBL" id="VVO24547.1"/>
    </source>
</evidence>
<name>A0A5E7EDZ6_PSEFL</name>